<name>A0A1H6HT94_RUMFL</name>
<sequence length="397" mass="45249">MLLTKILFIVLILVCAAFYILYIWDFALVLLIVMIALPILMYITTYITKRMISVEFAVKDKNAAKNKDFAVQLVVNNRSIFPIGKAEAHIIYYNVFSNQTSAFDLYLPIQPRNSQRITFQLKSKFCGIIKIKTSYLNIYDPLRIFKFKTGKNINTEVVIMPEGHEVSGIVHYSDRVNEESDMFSEYRPGDDPSEVFDLREYNPGDKLNRIHWKLSSKKDDFIVKEYSLPIDVPCSLFLDLKCYKDNDLTLPVFDTLIETFLSISQFLLDNERVHSVTFYNAAQDQFAEQDINDSSDLSAVIRNIITSINDNMFSHSPKQYFLENNSLSFASFTYISSFADQSILGDIDENVDADFKNAVIVADSVEELSDISSGFSSLNIIPVIVGKISASIKDIDI</sequence>
<proteinExistence type="predicted"/>
<accession>A0A1H6HT94</accession>
<dbReference type="PANTHER" id="PTHR34351:SF2">
    <property type="entry name" value="DUF58 DOMAIN-CONTAINING PROTEIN"/>
    <property type="match status" value="1"/>
</dbReference>
<gene>
    <name evidence="2" type="ORF">SAMN02910265_00115</name>
</gene>
<evidence type="ECO:0000313" key="2">
    <source>
        <dbReference type="EMBL" id="SEH37428.1"/>
    </source>
</evidence>
<keyword evidence="1" id="KW-0472">Membrane</keyword>
<evidence type="ECO:0000256" key="1">
    <source>
        <dbReference type="SAM" id="Phobius"/>
    </source>
</evidence>
<dbReference type="PANTHER" id="PTHR34351">
    <property type="entry name" value="SLR1927 PROTEIN-RELATED"/>
    <property type="match status" value="1"/>
</dbReference>
<feature type="transmembrane region" description="Helical" evidence="1">
    <location>
        <begin position="7"/>
        <end position="24"/>
    </location>
</feature>
<keyword evidence="1" id="KW-1133">Transmembrane helix</keyword>
<keyword evidence="1" id="KW-0812">Transmembrane</keyword>
<reference evidence="2 3" key="1">
    <citation type="submission" date="2016-10" db="EMBL/GenBank/DDBJ databases">
        <authorList>
            <person name="de Groot N.N."/>
        </authorList>
    </citation>
    <scope>NUCLEOTIDE SEQUENCE [LARGE SCALE GENOMIC DNA]</scope>
    <source>
        <strain evidence="2 3">YAD2003</strain>
    </source>
</reference>
<dbReference type="OrthoDB" id="9778037at2"/>
<protein>
    <submittedName>
        <fullName evidence="2">Uncharacterized protein</fullName>
    </submittedName>
</protein>
<feature type="transmembrane region" description="Helical" evidence="1">
    <location>
        <begin position="30"/>
        <end position="48"/>
    </location>
</feature>
<evidence type="ECO:0000313" key="3">
    <source>
        <dbReference type="Proteomes" id="UP000183190"/>
    </source>
</evidence>
<dbReference type="AlphaFoldDB" id="A0A1H6HT94"/>
<dbReference type="Proteomes" id="UP000183190">
    <property type="component" value="Unassembled WGS sequence"/>
</dbReference>
<dbReference type="EMBL" id="FNWV01000001">
    <property type="protein sequence ID" value="SEH37428.1"/>
    <property type="molecule type" value="Genomic_DNA"/>
</dbReference>
<organism evidence="2 3">
    <name type="scientific">Ruminococcus flavefaciens</name>
    <dbReference type="NCBI Taxonomy" id="1265"/>
    <lineage>
        <taxon>Bacteria</taxon>
        <taxon>Bacillati</taxon>
        <taxon>Bacillota</taxon>
        <taxon>Clostridia</taxon>
        <taxon>Eubacteriales</taxon>
        <taxon>Oscillospiraceae</taxon>
        <taxon>Ruminococcus</taxon>
    </lineage>
</organism>
<dbReference type="RefSeq" id="WP_074713973.1">
    <property type="nucleotide sequence ID" value="NZ_FNWV01000001.1"/>
</dbReference>